<feature type="transmembrane region" description="Helical" evidence="6">
    <location>
        <begin position="63"/>
        <end position="82"/>
    </location>
</feature>
<evidence type="ECO:0000256" key="2">
    <source>
        <dbReference type="ARBA" id="ARBA00022475"/>
    </source>
</evidence>
<evidence type="ECO:0000256" key="4">
    <source>
        <dbReference type="ARBA" id="ARBA00022989"/>
    </source>
</evidence>
<feature type="transmembrane region" description="Helical" evidence="6">
    <location>
        <begin position="521"/>
        <end position="541"/>
    </location>
</feature>
<feature type="transmembrane region" description="Helical" evidence="6">
    <location>
        <begin position="256"/>
        <end position="278"/>
    </location>
</feature>
<proteinExistence type="predicted"/>
<evidence type="ECO:0000256" key="1">
    <source>
        <dbReference type="ARBA" id="ARBA00004651"/>
    </source>
</evidence>
<keyword evidence="3 6" id="KW-0812">Transmembrane</keyword>
<keyword evidence="2" id="KW-1003">Cell membrane</keyword>
<gene>
    <name evidence="8" type="ORF">AA0535_1455</name>
</gene>
<dbReference type="InterPro" id="IPR052159">
    <property type="entry name" value="Competence_DNA_uptake"/>
</dbReference>
<evidence type="ECO:0000256" key="3">
    <source>
        <dbReference type="ARBA" id="ARBA00022692"/>
    </source>
</evidence>
<dbReference type="NCBIfam" id="TIGR00360">
    <property type="entry name" value="ComEC_N-term"/>
    <property type="match status" value="1"/>
</dbReference>
<dbReference type="Pfam" id="PF03772">
    <property type="entry name" value="Competence"/>
    <property type="match status" value="1"/>
</dbReference>
<feature type="transmembrane region" description="Helical" evidence="6">
    <location>
        <begin position="403"/>
        <end position="425"/>
    </location>
</feature>
<feature type="transmembrane region" description="Helical" evidence="6">
    <location>
        <begin position="298"/>
        <end position="320"/>
    </location>
</feature>
<accession>A0ABQ0Q2F4</accession>
<comment type="caution">
    <text evidence="8">The sequence shown here is derived from an EMBL/GenBank/DDBJ whole genome shotgun (WGS) entry which is preliminary data.</text>
</comment>
<reference evidence="8" key="1">
    <citation type="submission" date="2013-04" db="EMBL/GenBank/DDBJ databases">
        <title>The genome sequencing project of 58 acetic acid bacteria.</title>
        <authorList>
            <person name="Okamoto-Kainuma A."/>
            <person name="Ishikawa M."/>
            <person name="Umino S."/>
            <person name="Koizumi Y."/>
            <person name="Shiwa Y."/>
            <person name="Yoshikawa H."/>
            <person name="Matsutani M."/>
            <person name="Matsushita K."/>
        </authorList>
    </citation>
    <scope>NUCLEOTIDE SEQUENCE</scope>
    <source>
        <strain evidence="8">NRIC 0535</strain>
    </source>
</reference>
<evidence type="ECO:0000313" key="9">
    <source>
        <dbReference type="Proteomes" id="UP001062776"/>
    </source>
</evidence>
<dbReference type="PROSITE" id="PS51257">
    <property type="entry name" value="PROKAR_LIPOPROTEIN"/>
    <property type="match status" value="1"/>
</dbReference>
<feature type="transmembrane region" description="Helical" evidence="6">
    <location>
        <begin position="465"/>
        <end position="486"/>
    </location>
</feature>
<keyword evidence="4 6" id="KW-1133">Transmembrane helix</keyword>
<feature type="transmembrane region" description="Helical" evidence="6">
    <location>
        <begin position="431"/>
        <end position="458"/>
    </location>
</feature>
<feature type="transmembrane region" description="Helical" evidence="6">
    <location>
        <begin position="18"/>
        <end position="35"/>
    </location>
</feature>
<name>A0ABQ0Q2F4_9PROT</name>
<feature type="transmembrane region" description="Helical" evidence="6">
    <location>
        <begin position="366"/>
        <end position="383"/>
    </location>
</feature>
<dbReference type="Proteomes" id="UP001062776">
    <property type="component" value="Unassembled WGS sequence"/>
</dbReference>
<evidence type="ECO:0000256" key="6">
    <source>
        <dbReference type="SAM" id="Phobius"/>
    </source>
</evidence>
<evidence type="ECO:0000313" key="8">
    <source>
        <dbReference type="EMBL" id="GBQ88111.1"/>
    </source>
</evidence>
<keyword evidence="9" id="KW-1185">Reference proteome</keyword>
<keyword evidence="5 6" id="KW-0472">Membrane</keyword>
<organism evidence="8 9">
    <name type="scientific">Asaia krungthepensis NRIC 0535</name>
    <dbReference type="NCBI Taxonomy" id="1307925"/>
    <lineage>
        <taxon>Bacteria</taxon>
        <taxon>Pseudomonadati</taxon>
        <taxon>Pseudomonadota</taxon>
        <taxon>Alphaproteobacteria</taxon>
        <taxon>Acetobacterales</taxon>
        <taxon>Acetobacteraceae</taxon>
        <taxon>Asaia</taxon>
    </lineage>
</organism>
<evidence type="ECO:0000256" key="5">
    <source>
        <dbReference type="ARBA" id="ARBA00023136"/>
    </source>
</evidence>
<evidence type="ECO:0000259" key="7">
    <source>
        <dbReference type="Pfam" id="PF03772"/>
    </source>
</evidence>
<feature type="domain" description="ComEC/Rec2-related protein" evidence="7">
    <location>
        <begin position="236"/>
        <end position="518"/>
    </location>
</feature>
<comment type="subcellular location">
    <subcellularLocation>
        <location evidence="1">Cell membrane</location>
        <topology evidence="1">Multi-pass membrane protein</topology>
    </subcellularLocation>
</comment>
<dbReference type="EMBL" id="BAPV01000010">
    <property type="protein sequence ID" value="GBQ88111.1"/>
    <property type="molecule type" value="Genomic_DNA"/>
</dbReference>
<protein>
    <submittedName>
        <fullName evidence="8">DNA translocation competence protein ComA/ComEC/Rec2</fullName>
    </submittedName>
</protein>
<sequence length="696" mass="75017">MAFAKKVEAILLGQGRALAAWLPVVFSAGCLLYFLPRHEPGPAWACLTASLGALVLWRGWNRLISRSLGLAVVMGTLGFLAARGQALRQPPMPALPALAVVMTGEIAELTTSRDEGQMAQRIRLRHAVFETGVDIGMAPMRRDLLLFTHDGQVYESGMMLRLRAVLRPPDWPDFPGARDRQREAWFDGLAGTGRILGRPEILQSPQRYFLARWREKIATEISRHLAGQRAAIAATLLAGHGEGISKATRAAYAASGLAHILAVAGLHLGLVMGVVFFTTRQALVLWPWLGLRLPCREIAALAALLTGMAYVALTGFHLPALRSLGMAGLASLALLAGRRVLSMRSLAVVALILLIASPVLVLDLSFQMSFAAVMALVAGYEALRPWFISRAERGIKGGGGHHLILLSLTSALAGGATLPLVMAGFGSFQPWFIIANLVAVPVAAFCVMPAGLVALLLMPFGLARIPLWVMGQGIGLISLIADGVAALPLAHVAVPVIGGKGLALYMLGLTGLCLWRGRARFGFLLPVMAGLVSPFLSPWPLVLISPDAGLIAFSENRRWVVGAHGGLENRVLDAWMQAWPGPMRGMDDAASCTGARCTLTYHGQRLWIWFAPLSPEEWGPDCQHDGFVITAQPLPAGCQPGRFIDRFTVWRDGAVSIMPHQGKLEIRSDRSWRGERLWVPRVGFRGVPNLPQALSE</sequence>
<dbReference type="InterPro" id="IPR004477">
    <property type="entry name" value="ComEC_N"/>
</dbReference>
<feature type="transmembrane region" description="Helical" evidence="6">
    <location>
        <begin position="492"/>
        <end position="514"/>
    </location>
</feature>
<feature type="transmembrane region" description="Helical" evidence="6">
    <location>
        <begin position="341"/>
        <end position="360"/>
    </location>
</feature>
<dbReference type="PANTHER" id="PTHR30619:SF1">
    <property type="entry name" value="RECOMBINATION PROTEIN 2"/>
    <property type="match status" value="1"/>
</dbReference>
<dbReference type="PANTHER" id="PTHR30619">
    <property type="entry name" value="DNA INTERNALIZATION/COMPETENCE PROTEIN COMEC/REC2"/>
    <property type="match status" value="1"/>
</dbReference>